<sequence length="65" mass="7502">MSGETHNENQNQNQNQNQNENENHDAGYVTERWKIKGTAWRVFFCVFGTYVFLNVVGMLGAHAQK</sequence>
<evidence type="ECO:0000313" key="4">
    <source>
        <dbReference type="Proteomes" id="UP000037023"/>
    </source>
</evidence>
<evidence type="ECO:0000256" key="1">
    <source>
        <dbReference type="SAM" id="MobiDB-lite"/>
    </source>
</evidence>
<keyword evidence="2" id="KW-0812">Transmembrane</keyword>
<dbReference type="Proteomes" id="UP000037023">
    <property type="component" value="Unassembled WGS sequence"/>
</dbReference>
<dbReference type="EMBL" id="LGUP01000411">
    <property type="protein sequence ID" value="KOG08091.1"/>
    <property type="molecule type" value="Genomic_DNA"/>
</dbReference>
<comment type="caution">
    <text evidence="3">The sequence shown here is derived from an EMBL/GenBank/DDBJ whole genome shotgun (WGS) entry which is preliminary data.</text>
</comment>
<keyword evidence="2" id="KW-0472">Membrane</keyword>
<accession>A0A0L8J369</accession>
<feature type="region of interest" description="Disordered" evidence="1">
    <location>
        <begin position="1"/>
        <end position="25"/>
    </location>
</feature>
<gene>
    <name evidence="3" type="ORF">ADK34_39460</name>
</gene>
<organism evidence="3 4">
    <name type="scientific">Streptomyces viridochromogenes</name>
    <dbReference type="NCBI Taxonomy" id="1938"/>
    <lineage>
        <taxon>Bacteria</taxon>
        <taxon>Bacillati</taxon>
        <taxon>Actinomycetota</taxon>
        <taxon>Actinomycetes</taxon>
        <taxon>Kitasatosporales</taxon>
        <taxon>Streptomycetaceae</taxon>
        <taxon>Streptomyces</taxon>
    </lineage>
</organism>
<reference evidence="3 4" key="1">
    <citation type="submission" date="2015-06" db="EMBL/GenBank/DDBJ databases">
        <authorList>
            <person name="Hoefler B.C."/>
            <person name="Straight P.D."/>
        </authorList>
    </citation>
    <scope>NUCLEOTIDE SEQUENCE [LARGE SCALE GENOMIC DNA]</scope>
    <source>
        <strain evidence="3 4">NRRL 3427</strain>
    </source>
</reference>
<keyword evidence="2" id="KW-1133">Transmembrane helix</keyword>
<feature type="transmembrane region" description="Helical" evidence="2">
    <location>
        <begin position="42"/>
        <end position="63"/>
    </location>
</feature>
<dbReference type="AlphaFoldDB" id="A0A0L8J369"/>
<evidence type="ECO:0000256" key="2">
    <source>
        <dbReference type="SAM" id="Phobius"/>
    </source>
</evidence>
<protein>
    <submittedName>
        <fullName evidence="3">Uncharacterized protein</fullName>
    </submittedName>
</protein>
<evidence type="ECO:0000313" key="3">
    <source>
        <dbReference type="EMBL" id="KOG08091.1"/>
    </source>
</evidence>
<dbReference type="RefSeq" id="WP_033211117.1">
    <property type="nucleotide sequence ID" value="NZ_LGUP01000411.1"/>
</dbReference>
<proteinExistence type="predicted"/>
<name>A0A0L8J369_STRVR</name>
<feature type="compositionally biased region" description="Low complexity" evidence="1">
    <location>
        <begin position="8"/>
        <end position="20"/>
    </location>
</feature>